<evidence type="ECO:0000256" key="1">
    <source>
        <dbReference type="SAM" id="SignalP"/>
    </source>
</evidence>
<proteinExistence type="predicted"/>
<dbReference type="EMBL" id="CP036339">
    <property type="protein sequence ID" value="QDT74354.1"/>
    <property type="molecule type" value="Genomic_DNA"/>
</dbReference>
<keyword evidence="1" id="KW-0732">Signal</keyword>
<dbReference type="AlphaFoldDB" id="A0A517U158"/>
<accession>A0A517U158</accession>
<dbReference type="Proteomes" id="UP000317909">
    <property type="component" value="Chromosome"/>
</dbReference>
<dbReference type="OrthoDB" id="280528at2"/>
<organism evidence="2 3">
    <name type="scientific">Lacipirellula limnantheis</name>
    <dbReference type="NCBI Taxonomy" id="2528024"/>
    <lineage>
        <taxon>Bacteria</taxon>
        <taxon>Pseudomonadati</taxon>
        <taxon>Planctomycetota</taxon>
        <taxon>Planctomycetia</taxon>
        <taxon>Pirellulales</taxon>
        <taxon>Lacipirellulaceae</taxon>
        <taxon>Lacipirellula</taxon>
    </lineage>
</organism>
<protein>
    <submittedName>
        <fullName evidence="2">Uncharacterized protein</fullName>
    </submittedName>
</protein>
<gene>
    <name evidence="2" type="ORF">I41_35490</name>
</gene>
<dbReference type="KEGG" id="llh:I41_35490"/>
<keyword evidence="3" id="KW-1185">Reference proteome</keyword>
<name>A0A517U158_9BACT</name>
<feature type="signal peptide" evidence="1">
    <location>
        <begin position="1"/>
        <end position="17"/>
    </location>
</feature>
<feature type="chain" id="PRO_5022013867" evidence="1">
    <location>
        <begin position="18"/>
        <end position="152"/>
    </location>
</feature>
<dbReference type="PROSITE" id="PS51257">
    <property type="entry name" value="PROKAR_LIPOPROTEIN"/>
    <property type="match status" value="1"/>
</dbReference>
<reference evidence="2 3" key="1">
    <citation type="submission" date="2019-02" db="EMBL/GenBank/DDBJ databases">
        <title>Deep-cultivation of Planctomycetes and their phenomic and genomic characterization uncovers novel biology.</title>
        <authorList>
            <person name="Wiegand S."/>
            <person name="Jogler M."/>
            <person name="Boedeker C."/>
            <person name="Pinto D."/>
            <person name="Vollmers J."/>
            <person name="Rivas-Marin E."/>
            <person name="Kohn T."/>
            <person name="Peeters S.H."/>
            <person name="Heuer A."/>
            <person name="Rast P."/>
            <person name="Oberbeckmann S."/>
            <person name="Bunk B."/>
            <person name="Jeske O."/>
            <person name="Meyerdierks A."/>
            <person name="Storesund J.E."/>
            <person name="Kallscheuer N."/>
            <person name="Luecker S."/>
            <person name="Lage O.M."/>
            <person name="Pohl T."/>
            <person name="Merkel B.J."/>
            <person name="Hornburger P."/>
            <person name="Mueller R.-W."/>
            <person name="Bruemmer F."/>
            <person name="Labrenz M."/>
            <person name="Spormann A.M."/>
            <person name="Op den Camp H."/>
            <person name="Overmann J."/>
            <person name="Amann R."/>
            <person name="Jetten M.S.M."/>
            <person name="Mascher T."/>
            <person name="Medema M.H."/>
            <person name="Devos D.P."/>
            <person name="Kaster A.-K."/>
            <person name="Ovreas L."/>
            <person name="Rohde M."/>
            <person name="Galperin M.Y."/>
            <person name="Jogler C."/>
        </authorList>
    </citation>
    <scope>NUCLEOTIDE SEQUENCE [LARGE SCALE GENOMIC DNA]</scope>
    <source>
        <strain evidence="2 3">I41</strain>
    </source>
</reference>
<dbReference type="RefSeq" id="WP_145434112.1">
    <property type="nucleotide sequence ID" value="NZ_CP036339.1"/>
</dbReference>
<evidence type="ECO:0000313" key="2">
    <source>
        <dbReference type="EMBL" id="QDT74354.1"/>
    </source>
</evidence>
<evidence type="ECO:0000313" key="3">
    <source>
        <dbReference type="Proteomes" id="UP000317909"/>
    </source>
</evidence>
<sequence length="152" mass="15765" precursor="true">MSRLAFCLPAIVAACIAAGCSPTIRYPRLRHPGPAGYQRANAEAFDPYPLPDLGPPIDGGRPREFGIPRNEVERAQDFTIVQAARRGVVPTPAAAAVSAPNLSPAAATVPSAAPTFVPAAPSVPTYTPPAPVVTPTMPVTPSAPYGQPSIRY</sequence>